<keyword evidence="2 5" id="KW-0808">Transferase</keyword>
<gene>
    <name evidence="5" type="ORF">E2F43_15085</name>
</gene>
<feature type="domain" description="Glycosyltransferase subfamily 4-like N-terminal" evidence="4">
    <location>
        <begin position="49"/>
        <end position="161"/>
    </location>
</feature>
<evidence type="ECO:0000256" key="2">
    <source>
        <dbReference type="ARBA" id="ARBA00022679"/>
    </source>
</evidence>
<name>A0A4R5LQQ9_9GAMM</name>
<evidence type="ECO:0000313" key="6">
    <source>
        <dbReference type="Proteomes" id="UP000295554"/>
    </source>
</evidence>
<evidence type="ECO:0000259" key="4">
    <source>
        <dbReference type="Pfam" id="PF13439"/>
    </source>
</evidence>
<dbReference type="SUPFAM" id="SSF53756">
    <property type="entry name" value="UDP-Glycosyltransferase/glycogen phosphorylase"/>
    <property type="match status" value="1"/>
</dbReference>
<dbReference type="RefSeq" id="WP_133214090.1">
    <property type="nucleotide sequence ID" value="NZ_SMSE01000003.1"/>
</dbReference>
<reference evidence="5 6" key="1">
    <citation type="submission" date="2019-03" db="EMBL/GenBank/DDBJ databases">
        <title>Seongchinamella monodicae gen. nov., sp. nov., a novel member of the Gammaproteobacteria isolated from a tidal mudflat of beach.</title>
        <authorList>
            <person name="Yang H.G."/>
            <person name="Kang J.W."/>
            <person name="Lee S.D."/>
        </authorList>
    </citation>
    <scope>NUCLEOTIDE SEQUENCE [LARGE SCALE GENOMIC DNA]</scope>
    <source>
        <strain evidence="5 6">GH4-78</strain>
    </source>
</reference>
<dbReference type="GO" id="GO:1901135">
    <property type="term" value="P:carbohydrate derivative metabolic process"/>
    <property type="evidence" value="ECO:0007669"/>
    <property type="project" value="UniProtKB-ARBA"/>
</dbReference>
<protein>
    <submittedName>
        <fullName evidence="5">Glycosyltransferase family 1 protein</fullName>
    </submittedName>
</protein>
<dbReference type="OrthoDB" id="9814639at2"/>
<comment type="caution">
    <text evidence="5">The sequence shown here is derived from an EMBL/GenBank/DDBJ whole genome shotgun (WGS) entry which is preliminary data.</text>
</comment>
<dbReference type="PANTHER" id="PTHR12526:SF629">
    <property type="entry name" value="TEICHURONIC ACID BIOSYNTHESIS GLYCOSYLTRANSFERASE TUAH-RELATED"/>
    <property type="match status" value="1"/>
</dbReference>
<dbReference type="Pfam" id="PF00534">
    <property type="entry name" value="Glycos_transf_1"/>
    <property type="match status" value="1"/>
</dbReference>
<sequence>MKTPRVLTVGPDYRLLRGGIASVLSSYKKFDPNFLFLPSVNHENKIVKLIRFPALLWKIFRTIKSHPEIDLVHIHGASYSSFWRKYLIFLVAKRVCDRKVIYHIHGGGYENFYRASNFIVKQYIRKLINGADCVICLSPEWVDFIERNFKPRKVEVLNNVIERPLKLKHGRQQREITNYLFLGDIVQRKGIFDVLVAMSQLSDAKKSVTHLFIGGNGELERLESQICEMGLEDNITILGWIEGEIKQKYLQASDVYILPSYSEGLPISILEAMSYGKAIISTRVGGIPQLVIDNVNGYLVTPGCPEDIADKIALLSGNKSTINEFGSKSTQFVEEYFPEKVSMRLNEIYDQVREG</sequence>
<proteinExistence type="predicted"/>
<dbReference type="InterPro" id="IPR001296">
    <property type="entry name" value="Glyco_trans_1"/>
</dbReference>
<evidence type="ECO:0000256" key="1">
    <source>
        <dbReference type="ARBA" id="ARBA00022676"/>
    </source>
</evidence>
<dbReference type="InterPro" id="IPR028098">
    <property type="entry name" value="Glyco_trans_4-like_N"/>
</dbReference>
<dbReference type="PANTHER" id="PTHR12526">
    <property type="entry name" value="GLYCOSYLTRANSFERASE"/>
    <property type="match status" value="1"/>
</dbReference>
<keyword evidence="1" id="KW-0328">Glycosyltransferase</keyword>
<dbReference type="CDD" id="cd03801">
    <property type="entry name" value="GT4_PimA-like"/>
    <property type="match status" value="1"/>
</dbReference>
<organism evidence="5 6">
    <name type="scientific">Seongchinamella unica</name>
    <dbReference type="NCBI Taxonomy" id="2547392"/>
    <lineage>
        <taxon>Bacteria</taxon>
        <taxon>Pseudomonadati</taxon>
        <taxon>Pseudomonadota</taxon>
        <taxon>Gammaproteobacteria</taxon>
        <taxon>Cellvibrionales</taxon>
        <taxon>Halieaceae</taxon>
        <taxon>Seongchinamella</taxon>
    </lineage>
</organism>
<dbReference type="EMBL" id="SMSE01000003">
    <property type="protein sequence ID" value="TDG12880.1"/>
    <property type="molecule type" value="Genomic_DNA"/>
</dbReference>
<evidence type="ECO:0000259" key="3">
    <source>
        <dbReference type="Pfam" id="PF00534"/>
    </source>
</evidence>
<dbReference type="GO" id="GO:0016757">
    <property type="term" value="F:glycosyltransferase activity"/>
    <property type="evidence" value="ECO:0007669"/>
    <property type="project" value="UniProtKB-KW"/>
</dbReference>
<dbReference type="AlphaFoldDB" id="A0A4R5LQQ9"/>
<dbReference type="Pfam" id="PF13439">
    <property type="entry name" value="Glyco_transf_4"/>
    <property type="match status" value="1"/>
</dbReference>
<dbReference type="Gene3D" id="3.40.50.2000">
    <property type="entry name" value="Glycogen Phosphorylase B"/>
    <property type="match status" value="2"/>
</dbReference>
<evidence type="ECO:0000313" key="5">
    <source>
        <dbReference type="EMBL" id="TDG12880.1"/>
    </source>
</evidence>
<feature type="domain" description="Glycosyl transferase family 1" evidence="3">
    <location>
        <begin position="179"/>
        <end position="328"/>
    </location>
</feature>
<accession>A0A4R5LQQ9</accession>
<keyword evidence="6" id="KW-1185">Reference proteome</keyword>
<dbReference type="Proteomes" id="UP000295554">
    <property type="component" value="Unassembled WGS sequence"/>
</dbReference>